<keyword evidence="2" id="KW-0808">Transferase</keyword>
<evidence type="ECO:0000259" key="1">
    <source>
        <dbReference type="PROSITE" id="PS51186"/>
    </source>
</evidence>
<keyword evidence="3" id="KW-1185">Reference proteome</keyword>
<dbReference type="GO" id="GO:0016747">
    <property type="term" value="F:acyltransferase activity, transferring groups other than amino-acyl groups"/>
    <property type="evidence" value="ECO:0007669"/>
    <property type="project" value="InterPro"/>
</dbReference>
<dbReference type="EMBL" id="HE663493">
    <property type="protein sequence ID" value="CCG09641.1"/>
    <property type="molecule type" value="Genomic_DNA"/>
</dbReference>
<feature type="domain" description="N-acetyltransferase" evidence="1">
    <location>
        <begin position="26"/>
        <end position="175"/>
    </location>
</feature>
<dbReference type="HOGENOM" id="CLU_1531382_0_0_5"/>
<organism evidence="2 3">
    <name type="scientific">Pararhodospirillum photometricum DSM 122</name>
    <dbReference type="NCBI Taxonomy" id="1150469"/>
    <lineage>
        <taxon>Bacteria</taxon>
        <taxon>Pseudomonadati</taxon>
        <taxon>Pseudomonadota</taxon>
        <taxon>Alphaproteobacteria</taxon>
        <taxon>Rhodospirillales</taxon>
        <taxon>Rhodospirillaceae</taxon>
        <taxon>Pararhodospirillum</taxon>
    </lineage>
</organism>
<dbReference type="PANTHER" id="PTHR43792:SF13">
    <property type="entry name" value="ACETYLTRANSFERASE"/>
    <property type="match status" value="1"/>
</dbReference>
<proteinExistence type="predicted"/>
<protein>
    <submittedName>
        <fullName evidence="2">GCN5-related N-acetyltransferase</fullName>
    </submittedName>
</protein>
<dbReference type="CDD" id="cd04301">
    <property type="entry name" value="NAT_SF"/>
    <property type="match status" value="1"/>
</dbReference>
<gene>
    <name evidence="2" type="ORF">RSPPHO_03015</name>
</gene>
<evidence type="ECO:0000313" key="3">
    <source>
        <dbReference type="Proteomes" id="UP000033220"/>
    </source>
</evidence>
<dbReference type="PANTHER" id="PTHR43792">
    <property type="entry name" value="GNAT FAMILY, PUTATIVE (AFU_ORTHOLOGUE AFUA_3G00765)-RELATED-RELATED"/>
    <property type="match status" value="1"/>
</dbReference>
<evidence type="ECO:0000313" key="2">
    <source>
        <dbReference type="EMBL" id="CCG09641.1"/>
    </source>
</evidence>
<dbReference type="Pfam" id="PF13302">
    <property type="entry name" value="Acetyltransf_3"/>
    <property type="match status" value="1"/>
</dbReference>
<dbReference type="InterPro" id="IPR051531">
    <property type="entry name" value="N-acetyltransferase"/>
</dbReference>
<dbReference type="PATRIC" id="fig|1150469.3.peg.3398"/>
<dbReference type="STRING" id="1150469.RSPPHO_03015"/>
<dbReference type="eggNOG" id="COG1670">
    <property type="taxonomic scope" value="Bacteria"/>
</dbReference>
<dbReference type="KEGG" id="rpm:RSPPHO_03015"/>
<reference evidence="2 3" key="1">
    <citation type="submission" date="2012-02" db="EMBL/GenBank/DDBJ databases">
        <title>Shotgun genome sequence of Phaeospirillum photometricum DSM 122.</title>
        <authorList>
            <person name="Duquesne K."/>
            <person name="Sturgis J."/>
        </authorList>
    </citation>
    <scope>NUCLEOTIDE SEQUENCE [LARGE SCALE GENOMIC DNA]</scope>
    <source>
        <strain evidence="3">DSM122</strain>
    </source>
</reference>
<dbReference type="Gene3D" id="3.40.630.30">
    <property type="match status" value="1"/>
</dbReference>
<sequence length="175" mass="18812">MWPNPRQPRPNNMALCLHRTERAPAITLVPLEEAEVSARLAGPDDPLVPAVVLHAAHQRALAGVAWYWCAPCLFIALDDGSVLGCASFLDADAPENHSVELGYGILPAFQGRGVATQGVALMLARARLACPQVIVTARTAVSNHASARVLEKNGFRPWGRAHDPDDGDLIVWRTG</sequence>
<dbReference type="AlphaFoldDB" id="H6SQC2"/>
<dbReference type="InterPro" id="IPR000182">
    <property type="entry name" value="GNAT_dom"/>
</dbReference>
<dbReference type="Proteomes" id="UP000033220">
    <property type="component" value="Chromosome DSM 122"/>
</dbReference>
<dbReference type="PROSITE" id="PS51186">
    <property type="entry name" value="GNAT"/>
    <property type="match status" value="1"/>
</dbReference>
<accession>H6SQC2</accession>
<dbReference type="SUPFAM" id="SSF55729">
    <property type="entry name" value="Acyl-CoA N-acyltransferases (Nat)"/>
    <property type="match status" value="1"/>
</dbReference>
<dbReference type="InterPro" id="IPR016181">
    <property type="entry name" value="Acyl_CoA_acyltransferase"/>
</dbReference>
<name>H6SQC2_PARPM</name>